<evidence type="ECO:0000313" key="1">
    <source>
        <dbReference type="EMBL" id="OGX83390.1"/>
    </source>
</evidence>
<dbReference type="AlphaFoldDB" id="A0A1G1SXP5"/>
<sequence length="159" mass="17298">MGGYDGFLGRVPLSVGAEVALSSKFTLYGQADADFSLRRPTFNGERSNLIPSGAIGLGGRYYYNQVGRARNNRAHGQFIGNYLGLEAHAEMRRLYGRSVETMPSLNLLWGMQRRINRSLLFDINAGIGAGASYNGATLGLSSAPFTFTTQLNASLYFGR</sequence>
<accession>A0A1G1SXP5</accession>
<gene>
    <name evidence="1" type="ORF">BEN47_03615</name>
</gene>
<reference evidence="1 2" key="1">
    <citation type="submission" date="2016-08" db="EMBL/GenBank/DDBJ databases">
        <title>Hymenobacter coccineus sp. nov., Hymenobacter lapidarius sp. nov. and Hymenobacter glacialis sp. nov., isolated from Antarctic soil.</title>
        <authorList>
            <person name="Sedlacek I."/>
            <person name="Kralova S."/>
            <person name="Kyrova K."/>
            <person name="Maslanova I."/>
            <person name="Stankova E."/>
            <person name="Vrbovska V."/>
            <person name="Nemec M."/>
            <person name="Bartak M."/>
            <person name="Svec P."/>
            <person name="Busse H.-J."/>
            <person name="Pantucek R."/>
        </authorList>
    </citation>
    <scope>NUCLEOTIDE SEQUENCE [LARGE SCALE GENOMIC DNA]</scope>
    <source>
        <strain evidence="1 2">CCM 8643</strain>
    </source>
</reference>
<organism evidence="1 2">
    <name type="scientific">Hymenobacter lapidarius</name>
    <dbReference type="NCBI Taxonomy" id="1908237"/>
    <lineage>
        <taxon>Bacteria</taxon>
        <taxon>Pseudomonadati</taxon>
        <taxon>Bacteroidota</taxon>
        <taxon>Cytophagia</taxon>
        <taxon>Cytophagales</taxon>
        <taxon>Hymenobacteraceae</taxon>
        <taxon>Hymenobacter</taxon>
    </lineage>
</organism>
<dbReference type="EMBL" id="MDZB01000131">
    <property type="protein sequence ID" value="OGX83390.1"/>
    <property type="molecule type" value="Genomic_DNA"/>
</dbReference>
<name>A0A1G1SXP5_9BACT</name>
<evidence type="ECO:0008006" key="3">
    <source>
        <dbReference type="Google" id="ProtNLM"/>
    </source>
</evidence>
<dbReference type="Proteomes" id="UP000176294">
    <property type="component" value="Unassembled WGS sequence"/>
</dbReference>
<protein>
    <recommendedName>
        <fullName evidence="3">Outer membrane protein beta-barrel domain-containing protein</fullName>
    </recommendedName>
</protein>
<evidence type="ECO:0000313" key="2">
    <source>
        <dbReference type="Proteomes" id="UP000176294"/>
    </source>
</evidence>
<comment type="caution">
    <text evidence="1">The sequence shown here is derived from an EMBL/GenBank/DDBJ whole genome shotgun (WGS) entry which is preliminary data.</text>
</comment>
<keyword evidence="2" id="KW-1185">Reference proteome</keyword>
<proteinExistence type="predicted"/>